<evidence type="ECO:0000256" key="3">
    <source>
        <dbReference type="SAM" id="MobiDB-lite"/>
    </source>
</evidence>
<organism evidence="5 6">
    <name type="scientific">Octopus sinensis</name>
    <name type="common">East Asian common octopus</name>
    <dbReference type="NCBI Taxonomy" id="2607531"/>
    <lineage>
        <taxon>Eukaryota</taxon>
        <taxon>Metazoa</taxon>
        <taxon>Spiralia</taxon>
        <taxon>Lophotrochozoa</taxon>
        <taxon>Mollusca</taxon>
        <taxon>Cephalopoda</taxon>
        <taxon>Coleoidea</taxon>
        <taxon>Octopodiformes</taxon>
        <taxon>Octopoda</taxon>
        <taxon>Incirrata</taxon>
        <taxon>Octopodidae</taxon>
        <taxon>Octopus</taxon>
    </lineage>
</organism>
<dbReference type="RefSeq" id="XP_036368674.1">
    <property type="nucleotide sequence ID" value="XM_036512781.1"/>
</dbReference>
<dbReference type="SUPFAM" id="SSF118196">
    <property type="entry name" value="YaeB-like"/>
    <property type="match status" value="2"/>
</dbReference>
<accession>A0A7E6FLW1</accession>
<feature type="region of interest" description="Disordered" evidence="3">
    <location>
        <begin position="428"/>
        <end position="453"/>
    </location>
</feature>
<dbReference type="InterPro" id="IPR023370">
    <property type="entry name" value="TrmO-like_N"/>
</dbReference>
<dbReference type="FunFam" id="3.30.2310.10:FF:000002">
    <property type="entry name" value="tRNA methyltransferase O"/>
    <property type="match status" value="1"/>
</dbReference>
<dbReference type="PANTHER" id="PTHR12818">
    <property type="entry name" value="TRNA (ADENINE(37)-N6)-METHYLTRANSFERASE"/>
    <property type="match status" value="1"/>
</dbReference>
<dbReference type="InterPro" id="IPR040372">
    <property type="entry name" value="YaeB-like"/>
</dbReference>
<evidence type="ECO:0000256" key="1">
    <source>
        <dbReference type="ARBA" id="ARBA00022691"/>
    </source>
</evidence>
<dbReference type="InterPro" id="IPR036413">
    <property type="entry name" value="YaeB-like_sf"/>
</dbReference>
<gene>
    <name evidence="6" type="primary">LOC115223895</name>
</gene>
<feature type="region of interest" description="Disordered" evidence="3">
    <location>
        <begin position="185"/>
        <end position="208"/>
    </location>
</feature>
<dbReference type="Gene3D" id="2.40.30.70">
    <property type="entry name" value="YaeB-like"/>
    <property type="match status" value="1"/>
</dbReference>
<comment type="similarity">
    <text evidence="2">Belongs to the tRNA methyltransferase O family.</text>
</comment>
<evidence type="ECO:0000313" key="5">
    <source>
        <dbReference type="Proteomes" id="UP000515154"/>
    </source>
</evidence>
<sequence>MMIEKSVPGTMQTIGYMQTLFKFKNGTPRQAGICQQARGTLTIDKSIFNNPEHSLEGLQDFSHAWIIFVFHKNNNAYFKAKVRPPRLDGRRIGLFATRAPYRPNPIGLTLAKIEKITGASIHFSGIDLLDGTPVLDVKPYIPQYDCPLGASHAEFESVEKNNPSSHYHSASNQFPNVLPCPSSNFNQHNTSLNQEPTQDFSSSVSSTEQRKLSSNTEKIICSSSTNSSDVFAEDSTMLEVDSIENSTSGITEEDLDLRKKAQNFCFTSKNYCLEDESLGQEKFQKTQAGKIFTHASSQGSEDAEETTSKASTKNHNVCLLKSSSQSASIAVTNFDLNSDAAVTPFFTTKESVALTPVVSTPPTTAQVHSTPLTTTQVDSTPLTTTHVNSTPLTKTQVDFIPLTTTPSESPTTKESMAFTPVAPTLLTTTHTDSTPPDSALLTTTPSESTPLTTTSSVIFPPVIQYAATSPTVATTPSFNPTSTKPLVSADWVVKAPVPKLTVFFTERSRLQLQKFSQHNKRQDYRLEFLQDSHEVCQAICSILSEDPRSVYRRNLCKDSLYYFSVDKVHVTCWFFNNSAEVLRIQPLSYSEQSKSE</sequence>
<evidence type="ECO:0000313" key="6">
    <source>
        <dbReference type="RefSeq" id="XP_036368674.1"/>
    </source>
</evidence>
<dbReference type="NCBIfam" id="TIGR00104">
    <property type="entry name" value="tRNA_TsaA"/>
    <property type="match status" value="1"/>
</dbReference>
<dbReference type="KEGG" id="osn:115223895"/>
<dbReference type="Pfam" id="PF01980">
    <property type="entry name" value="TrmO_N"/>
    <property type="match status" value="1"/>
</dbReference>
<keyword evidence="5" id="KW-1185">Reference proteome</keyword>
<reference evidence="6" key="1">
    <citation type="submission" date="2025-08" db="UniProtKB">
        <authorList>
            <consortium name="RefSeq"/>
        </authorList>
    </citation>
    <scope>IDENTIFICATION</scope>
</reference>
<proteinExistence type="inferred from homology"/>
<dbReference type="PROSITE" id="PS51668">
    <property type="entry name" value="TSAA_2"/>
    <property type="match status" value="1"/>
</dbReference>
<protein>
    <submittedName>
        <fullName evidence="6">tRNA (Adenine(37)-N6)-methyltransferase-like isoform X1</fullName>
    </submittedName>
</protein>
<name>A0A7E6FLW1_9MOLL</name>
<dbReference type="Proteomes" id="UP000515154">
    <property type="component" value="Linkage group LG24"/>
</dbReference>
<dbReference type="AlphaFoldDB" id="A0A7E6FLW1"/>
<keyword evidence="1" id="KW-0949">S-adenosyl-L-methionine</keyword>
<dbReference type="Gene3D" id="3.30.2310.10">
    <property type="entry name" value="YaeB-like"/>
    <property type="match status" value="1"/>
</dbReference>
<feature type="region of interest" description="Disordered" evidence="3">
    <location>
        <begin position="360"/>
        <end position="384"/>
    </location>
</feature>
<evidence type="ECO:0000259" key="4">
    <source>
        <dbReference type="PROSITE" id="PS51668"/>
    </source>
</evidence>
<dbReference type="InterPro" id="IPR036414">
    <property type="entry name" value="YaeB_N_sf"/>
</dbReference>
<evidence type="ECO:0000256" key="2">
    <source>
        <dbReference type="ARBA" id="ARBA00033753"/>
    </source>
</evidence>
<dbReference type="PANTHER" id="PTHR12818:SF0">
    <property type="entry name" value="TRNA (ADENINE(37)-N6)-METHYLTRANSFERASE"/>
    <property type="match status" value="1"/>
</dbReference>
<dbReference type="CDD" id="cd09281">
    <property type="entry name" value="UPF0066"/>
    <property type="match status" value="1"/>
</dbReference>
<feature type="domain" description="TsaA-like" evidence="4">
    <location>
        <begin position="11"/>
        <end position="149"/>
    </location>
</feature>